<dbReference type="EMBL" id="CM004474">
    <property type="protein sequence ID" value="OCT80182.1"/>
    <property type="molecule type" value="Genomic_DNA"/>
</dbReference>
<reference evidence="6" key="1">
    <citation type="journal article" date="2016" name="Nature">
        <title>Genome evolution in the allotetraploid frog Xenopus laevis.</title>
        <authorList>
            <person name="Session A.M."/>
            <person name="Uno Y."/>
            <person name="Kwon T."/>
            <person name="Chapman J.A."/>
            <person name="Toyoda A."/>
            <person name="Takahashi S."/>
            <person name="Fukui A."/>
            <person name="Hikosaka A."/>
            <person name="Suzuki A."/>
            <person name="Kondo M."/>
            <person name="van Heeringen S.J."/>
            <person name="Quigley I."/>
            <person name="Heinz S."/>
            <person name="Ogino H."/>
            <person name="Ochi H."/>
            <person name="Hellsten U."/>
            <person name="Lyons J.B."/>
            <person name="Simakov O."/>
            <person name="Putnam N."/>
            <person name="Stites J."/>
            <person name="Kuroki Y."/>
            <person name="Tanaka T."/>
            <person name="Michiue T."/>
            <person name="Watanabe M."/>
            <person name="Bogdanovic O."/>
            <person name="Lister R."/>
            <person name="Georgiou G."/>
            <person name="Paranjpe S.S."/>
            <person name="van Kruijsbergen I."/>
            <person name="Shu S."/>
            <person name="Carlson J."/>
            <person name="Kinoshita T."/>
            <person name="Ohta Y."/>
            <person name="Mawaribuchi S."/>
            <person name="Jenkins J."/>
            <person name="Grimwood J."/>
            <person name="Schmutz J."/>
            <person name="Mitros T."/>
            <person name="Mozaffari S.V."/>
            <person name="Suzuki Y."/>
            <person name="Haramoto Y."/>
            <person name="Yamamoto T.S."/>
            <person name="Takagi C."/>
            <person name="Heald R."/>
            <person name="Miller K."/>
            <person name="Haudenschild C."/>
            <person name="Kitzman J."/>
            <person name="Nakayama T."/>
            <person name="Izutsu Y."/>
            <person name="Robert J."/>
            <person name="Fortriede J."/>
            <person name="Burns K."/>
            <person name="Lotay V."/>
            <person name="Karimi K."/>
            <person name="Yasuoka Y."/>
            <person name="Dichmann D.S."/>
            <person name="Flajnik M.F."/>
            <person name="Houston D.W."/>
            <person name="Shendure J."/>
            <person name="DuPasquier L."/>
            <person name="Vize P.D."/>
            <person name="Zorn A.M."/>
            <person name="Ito M."/>
            <person name="Marcotte E.M."/>
            <person name="Wallingford J.B."/>
            <person name="Ito Y."/>
            <person name="Asashima M."/>
            <person name="Ueno N."/>
            <person name="Matsuda Y."/>
            <person name="Veenstra G.J."/>
            <person name="Fujiyama A."/>
            <person name="Harland R.M."/>
            <person name="Taira M."/>
            <person name="Rokhsar D.S."/>
        </authorList>
    </citation>
    <scope>NUCLEOTIDE SEQUENCE [LARGE SCALE GENOMIC DNA]</scope>
    <source>
        <strain evidence="6">J</strain>
    </source>
</reference>
<dbReference type="GO" id="GO:0016787">
    <property type="term" value="F:hydrolase activity"/>
    <property type="evidence" value="ECO:0007669"/>
    <property type="project" value="UniProtKB-KW"/>
</dbReference>
<evidence type="ECO:0000256" key="3">
    <source>
        <dbReference type="ARBA" id="ARBA00024472"/>
    </source>
</evidence>
<proteinExistence type="inferred from homology"/>
<organism evidence="5 6">
    <name type="scientific">Xenopus laevis</name>
    <name type="common">African clawed frog</name>
    <dbReference type="NCBI Taxonomy" id="8355"/>
    <lineage>
        <taxon>Eukaryota</taxon>
        <taxon>Metazoa</taxon>
        <taxon>Chordata</taxon>
        <taxon>Craniata</taxon>
        <taxon>Vertebrata</taxon>
        <taxon>Euteleostomi</taxon>
        <taxon>Amphibia</taxon>
        <taxon>Batrachia</taxon>
        <taxon>Anura</taxon>
        <taxon>Pipoidea</taxon>
        <taxon>Pipidae</taxon>
        <taxon>Xenopodinae</taxon>
        <taxon>Xenopus</taxon>
        <taxon>Xenopus</taxon>
    </lineage>
</organism>
<evidence type="ECO:0000256" key="4">
    <source>
        <dbReference type="ARBA" id="ARBA00025764"/>
    </source>
</evidence>
<gene>
    <name evidence="5" type="ORF">XELAEV_18026997mg</name>
</gene>
<evidence type="ECO:0000313" key="6">
    <source>
        <dbReference type="Proteomes" id="UP000694892"/>
    </source>
</evidence>
<accession>A0A974CVE6</accession>
<dbReference type="InterPro" id="IPR036265">
    <property type="entry name" value="HIT-like_sf"/>
</dbReference>
<dbReference type="Pfam" id="PF11969">
    <property type="entry name" value="DcpS_C"/>
    <property type="match status" value="1"/>
</dbReference>
<dbReference type="OMA" id="ADSYWFI"/>
<dbReference type="Proteomes" id="UP000694892">
    <property type="component" value="Chromosome 5L"/>
</dbReference>
<dbReference type="PANTHER" id="PTHR12486">
    <property type="entry name" value="APRATAXIN-RELATED"/>
    <property type="match status" value="1"/>
</dbReference>
<sequence length="74" mass="8460">MMEVGKSILQKNNVTDLEDIRLGFHCPPFCSISHLHLHVLAPASQLGFLSRMIYRVNSYWFITADELINQLQAS</sequence>
<comment type="similarity">
    <text evidence="4">Belongs to the HINT family.</text>
</comment>
<dbReference type="GO" id="GO:0000166">
    <property type="term" value="F:nucleotide binding"/>
    <property type="evidence" value="ECO:0007669"/>
    <property type="project" value="UniProtKB-KW"/>
</dbReference>
<evidence type="ECO:0000256" key="1">
    <source>
        <dbReference type="ARBA" id="ARBA00022741"/>
    </source>
</evidence>
<comment type="catalytic activity">
    <reaction evidence="3">
        <text>adenosine 5'-phosphoramidate + H2O = NH4(+) + AMP</text>
        <dbReference type="Rhea" id="RHEA:67916"/>
        <dbReference type="ChEBI" id="CHEBI:15377"/>
        <dbReference type="ChEBI" id="CHEBI:28938"/>
        <dbReference type="ChEBI" id="CHEBI:57890"/>
        <dbReference type="ChEBI" id="CHEBI:456215"/>
    </reaction>
</comment>
<evidence type="ECO:0000313" key="5">
    <source>
        <dbReference type="EMBL" id="OCT80182.1"/>
    </source>
</evidence>
<protein>
    <recommendedName>
        <fullName evidence="7">Histidine triad nucleotide-binding protein 3</fullName>
    </recommendedName>
</protein>
<evidence type="ECO:0008006" key="7">
    <source>
        <dbReference type="Google" id="ProtNLM"/>
    </source>
</evidence>
<name>A0A974CVE6_XENLA</name>
<dbReference type="AlphaFoldDB" id="A0A974CVE6"/>
<keyword evidence="2" id="KW-0378">Hydrolase</keyword>
<keyword evidence="1" id="KW-0547">Nucleotide-binding</keyword>
<evidence type="ECO:0000256" key="2">
    <source>
        <dbReference type="ARBA" id="ARBA00022801"/>
    </source>
</evidence>
<dbReference type="Gene3D" id="3.30.428.10">
    <property type="entry name" value="HIT-like"/>
    <property type="match status" value="1"/>
</dbReference>
<dbReference type="PANTHER" id="PTHR12486:SF5">
    <property type="entry name" value="ADENOSINE 5'-MONOPHOSPHORAMIDASE HINT3"/>
    <property type="match status" value="1"/>
</dbReference>
<dbReference type="SUPFAM" id="SSF54197">
    <property type="entry name" value="HIT-like"/>
    <property type="match status" value="1"/>
</dbReference>